<sequence>MHIQRLDSDSYRRAFPHPGHIYNSVQFSELNRSKCDDVLYLALYDGGRLRCGMIAGERDGAIMSPWSAPFGGLTVNRRQSFRCIDNAVKSLCSFTKSTGRSLVVTLPPECYGDNAAIKCAYSLMLTPGIEITPHLNYAADLTRHLDPIDLMSPKSRWSIGRALMSHYTITRQPATESEITRNYNLILANHNAKGRELRMSLHDFIATAPVTNSDFFIMTFDGIDIAAAQLHHAAPGIVQLINWGDLPLHHHPGAMNLLALHIMRHYKAEGARMLDFGPVDSCDGVNEGLSKFKESLGCTPSLKYTFRLS</sequence>
<evidence type="ECO:0000313" key="2">
    <source>
        <dbReference type="Proteomes" id="UP000297031"/>
    </source>
</evidence>
<name>A0A4P7VRA6_9BACT</name>
<dbReference type="KEGG" id="mgod:E7746_13820"/>
<dbReference type="SUPFAM" id="SSF55729">
    <property type="entry name" value="Acyl-CoA N-acyltransferases (Nat)"/>
    <property type="match status" value="1"/>
</dbReference>
<protein>
    <recommendedName>
        <fullName evidence="3">GNAT family N-acetyltransferase</fullName>
    </recommendedName>
</protein>
<proteinExistence type="predicted"/>
<organism evidence="1 2">
    <name type="scientific">Muribaculum gordoncarteri</name>
    <dbReference type="NCBI Taxonomy" id="2530390"/>
    <lineage>
        <taxon>Bacteria</taxon>
        <taxon>Pseudomonadati</taxon>
        <taxon>Bacteroidota</taxon>
        <taxon>Bacteroidia</taxon>
        <taxon>Bacteroidales</taxon>
        <taxon>Muribaculaceae</taxon>
        <taxon>Muribaculum</taxon>
    </lineage>
</organism>
<dbReference type="RefSeq" id="WP_136411186.1">
    <property type="nucleotide sequence ID" value="NZ_CP039393.1"/>
</dbReference>
<evidence type="ECO:0000313" key="1">
    <source>
        <dbReference type="EMBL" id="QCD36877.1"/>
    </source>
</evidence>
<dbReference type="EMBL" id="CP039393">
    <property type="protein sequence ID" value="QCD36877.1"/>
    <property type="molecule type" value="Genomic_DNA"/>
</dbReference>
<dbReference type="Proteomes" id="UP000297031">
    <property type="component" value="Chromosome"/>
</dbReference>
<gene>
    <name evidence="1" type="ORF">E7746_13820</name>
</gene>
<dbReference type="AlphaFoldDB" id="A0A4P7VRA6"/>
<dbReference type="Gene3D" id="3.40.630.30">
    <property type="match status" value="1"/>
</dbReference>
<reference evidence="1 2" key="1">
    <citation type="submission" date="2019-02" db="EMBL/GenBank/DDBJ databases">
        <title>Isolation and identification of novel species under the genus Muribaculum.</title>
        <authorList>
            <person name="Miyake S."/>
            <person name="Ding Y."/>
            <person name="Low A."/>
            <person name="Soh M."/>
            <person name="Seedorf H."/>
        </authorList>
    </citation>
    <scope>NUCLEOTIDE SEQUENCE [LARGE SCALE GENOMIC DNA]</scope>
    <source>
        <strain evidence="1 2">TLL-A4</strain>
    </source>
</reference>
<dbReference type="InterPro" id="IPR016181">
    <property type="entry name" value="Acyl_CoA_acyltransferase"/>
</dbReference>
<accession>A0A4P7VRA6</accession>
<dbReference type="OrthoDB" id="9786422at2"/>
<evidence type="ECO:0008006" key="3">
    <source>
        <dbReference type="Google" id="ProtNLM"/>
    </source>
</evidence>
<keyword evidence="2" id="KW-1185">Reference proteome</keyword>